<dbReference type="KEGG" id="cyn:Cyan7425_3102"/>
<dbReference type="HOGENOM" id="CLU_374963_0_0_3"/>
<dbReference type="Pfam" id="PF26355">
    <property type="entry name" value="HTH_VMAP-M9"/>
    <property type="match status" value="1"/>
</dbReference>
<dbReference type="AlphaFoldDB" id="B8HMW3"/>
<dbReference type="GO" id="GO:0120147">
    <property type="term" value="F:formylglycine-generating oxidase activity"/>
    <property type="evidence" value="ECO:0007669"/>
    <property type="project" value="TreeGrafter"/>
</dbReference>
<feature type="domain" description="vWA-MoxR associated protein N-terminal HTH" evidence="2">
    <location>
        <begin position="382"/>
        <end position="459"/>
    </location>
</feature>
<dbReference type="EMBL" id="CP001344">
    <property type="protein sequence ID" value="ACL45432.1"/>
    <property type="molecule type" value="Genomic_DNA"/>
</dbReference>
<feature type="domain" description="Sulfatase-modifying factor enzyme-like" evidence="1">
    <location>
        <begin position="493"/>
        <end position="729"/>
    </location>
</feature>
<dbReference type="InterPro" id="IPR058651">
    <property type="entry name" value="HTH_VMAP-M9"/>
</dbReference>
<evidence type="ECO:0000313" key="3">
    <source>
        <dbReference type="EMBL" id="ACL45432.1"/>
    </source>
</evidence>
<dbReference type="eggNOG" id="COG1262">
    <property type="taxonomic scope" value="Bacteria"/>
</dbReference>
<sequence>MSIRETNKLPASLWEPKLFLRHSTAGRSARSAALLVGSMPSVVTKVQSAGSIFNNCWQVRTVFAKGVFSLGAISYPAPSVSNCTFSFQSATIAFVDDTSIVDQHLAEQAIAWLNERQLDVEQGTFNFDSDHLQLFSEYAIFIGEHYDSVSPLLKDLNLAASGNKSFIHNMENASSTDINHRIDFCRNLHNYQLVLEYNCESLSLIFGTIKDDGKFKGFLNKSWFQLYVCQKLQDLCREMNLDFSYIVDTAIFCDDKTFPSAITFVGGVDLFFLVEDTGFFIQCITEDRSLLSVRDRLHLEEILSIPNSFLYLIYLEMDGLEISTSLLAKGNFRCSDLKHFLSSLRADLLFASRDVVVEKFYFQTATLQVRRSQTSTELLSSSDAYKFVNQEVYNRTGKELSKLQRDIFIYSWNRITYETIARELGYTRSYISGQGLQLWQFLSEITSNHINKNNLVQVIRAWAIAGVPELIISKQQGQGQQFREILSEGAELEMVQIRGGSFEMGSPDDGLEIYNPEGPQHPVTLSPFFISKYPITQSQWQAIAQLPQQNRSLDTDPSYFKGNNRPVEQVSWFDAEEFCHRLSTLTGREYRLPTEAEWEYACRAGTITPFHFGETIATKLANYDGTFVYVNGIQGKYREQTTDVGSFPANAFGLHDMHGNVFEWCLDHWHDNYEGAPTDGNAWLEQESTRNRVLRGGSWDSSLWDCRSAYRYKNLPITWRSNTVGFRVVCIALNALEIQS</sequence>
<dbReference type="PANTHER" id="PTHR23150">
    <property type="entry name" value="SULFATASE MODIFYING FACTOR 1, 2"/>
    <property type="match status" value="1"/>
</dbReference>
<organism evidence="3">
    <name type="scientific">Cyanothece sp. (strain PCC 7425 / ATCC 29141)</name>
    <dbReference type="NCBI Taxonomy" id="395961"/>
    <lineage>
        <taxon>Bacteria</taxon>
        <taxon>Bacillati</taxon>
        <taxon>Cyanobacteriota</taxon>
        <taxon>Cyanophyceae</taxon>
        <taxon>Gomontiellales</taxon>
        <taxon>Cyanothecaceae</taxon>
        <taxon>Cyanothece</taxon>
    </lineage>
</organism>
<dbReference type="InterPro" id="IPR005532">
    <property type="entry name" value="SUMF_dom"/>
</dbReference>
<dbReference type="STRING" id="395961.Cyan7425_3102"/>
<accession>B8HMW3</accession>
<proteinExistence type="predicted"/>
<dbReference type="InterPro" id="IPR042095">
    <property type="entry name" value="SUMF_sf"/>
</dbReference>
<evidence type="ECO:0000259" key="2">
    <source>
        <dbReference type="Pfam" id="PF26355"/>
    </source>
</evidence>
<reference evidence="3" key="1">
    <citation type="submission" date="2009-01" db="EMBL/GenBank/DDBJ databases">
        <title>Complete sequence of chromosome Cyanothece sp. PCC 7425.</title>
        <authorList>
            <consortium name="US DOE Joint Genome Institute"/>
            <person name="Lucas S."/>
            <person name="Copeland A."/>
            <person name="Lapidus A."/>
            <person name="Glavina del Rio T."/>
            <person name="Dalin E."/>
            <person name="Tice H."/>
            <person name="Bruce D."/>
            <person name="Goodwin L."/>
            <person name="Pitluck S."/>
            <person name="Sims D."/>
            <person name="Meineke L."/>
            <person name="Brettin T."/>
            <person name="Detter J.C."/>
            <person name="Han C."/>
            <person name="Larimer F."/>
            <person name="Land M."/>
            <person name="Hauser L."/>
            <person name="Kyrpides N."/>
            <person name="Ovchinnikova G."/>
            <person name="Liberton M."/>
            <person name="Stoeckel J."/>
            <person name="Banerjee A."/>
            <person name="Singh A."/>
            <person name="Page L."/>
            <person name="Sato H."/>
            <person name="Zhao L."/>
            <person name="Sherman L."/>
            <person name="Pakrasi H."/>
            <person name="Richardson P."/>
        </authorList>
    </citation>
    <scope>NUCLEOTIDE SEQUENCE</scope>
    <source>
        <strain evidence="3">PCC 7425</strain>
    </source>
</reference>
<dbReference type="SUPFAM" id="SSF56436">
    <property type="entry name" value="C-type lectin-like"/>
    <property type="match status" value="1"/>
</dbReference>
<name>B8HMW3_CYAP4</name>
<protein>
    <submittedName>
        <fullName evidence="3">Uncharacterized protein</fullName>
    </submittedName>
</protein>
<dbReference type="Pfam" id="PF03781">
    <property type="entry name" value="FGE-sulfatase"/>
    <property type="match status" value="1"/>
</dbReference>
<gene>
    <name evidence="3" type="ordered locus">Cyan7425_3102</name>
</gene>
<dbReference type="InterPro" id="IPR016187">
    <property type="entry name" value="CTDL_fold"/>
</dbReference>
<dbReference type="InterPro" id="IPR051043">
    <property type="entry name" value="Sulfatase_Mod_Factor_Kinase"/>
</dbReference>
<evidence type="ECO:0000259" key="1">
    <source>
        <dbReference type="Pfam" id="PF03781"/>
    </source>
</evidence>
<dbReference type="Gene3D" id="3.90.1580.10">
    <property type="entry name" value="paralog of FGE (formylglycine-generating enzyme)"/>
    <property type="match status" value="1"/>
</dbReference>
<dbReference type="PANTHER" id="PTHR23150:SF19">
    <property type="entry name" value="FORMYLGLYCINE-GENERATING ENZYME"/>
    <property type="match status" value="1"/>
</dbReference>